<accession>A0A4D6MRQ8</accession>
<dbReference type="EMBL" id="CP039352">
    <property type="protein sequence ID" value="QCE03321.1"/>
    <property type="molecule type" value="Genomic_DNA"/>
</dbReference>
<name>A0A4D6MRQ8_VIGUN</name>
<protein>
    <submittedName>
        <fullName evidence="2">Uncharacterized protein</fullName>
    </submittedName>
</protein>
<dbReference type="Proteomes" id="UP000501690">
    <property type="component" value="Linkage Group LG8"/>
</dbReference>
<dbReference type="AlphaFoldDB" id="A0A4D6MRQ8"/>
<organism evidence="2 3">
    <name type="scientific">Vigna unguiculata</name>
    <name type="common">Cowpea</name>
    <dbReference type="NCBI Taxonomy" id="3917"/>
    <lineage>
        <taxon>Eukaryota</taxon>
        <taxon>Viridiplantae</taxon>
        <taxon>Streptophyta</taxon>
        <taxon>Embryophyta</taxon>
        <taxon>Tracheophyta</taxon>
        <taxon>Spermatophyta</taxon>
        <taxon>Magnoliopsida</taxon>
        <taxon>eudicotyledons</taxon>
        <taxon>Gunneridae</taxon>
        <taxon>Pentapetalae</taxon>
        <taxon>rosids</taxon>
        <taxon>fabids</taxon>
        <taxon>Fabales</taxon>
        <taxon>Fabaceae</taxon>
        <taxon>Papilionoideae</taxon>
        <taxon>50 kb inversion clade</taxon>
        <taxon>NPAAA clade</taxon>
        <taxon>indigoferoid/millettioid clade</taxon>
        <taxon>Phaseoleae</taxon>
        <taxon>Vigna</taxon>
    </lineage>
</organism>
<reference evidence="2 3" key="1">
    <citation type="submission" date="2019-04" db="EMBL/GenBank/DDBJ databases">
        <title>An improved genome assembly and genetic linkage map for asparagus bean, Vigna unguiculata ssp. sesquipedialis.</title>
        <authorList>
            <person name="Xia Q."/>
            <person name="Zhang R."/>
            <person name="Dong Y."/>
        </authorList>
    </citation>
    <scope>NUCLEOTIDE SEQUENCE [LARGE SCALE GENOMIC DNA]</scope>
    <source>
        <tissue evidence="2">Leaf</tissue>
    </source>
</reference>
<keyword evidence="3" id="KW-1185">Reference proteome</keyword>
<proteinExistence type="predicted"/>
<evidence type="ECO:0000256" key="1">
    <source>
        <dbReference type="SAM" id="MobiDB-lite"/>
    </source>
</evidence>
<evidence type="ECO:0000313" key="3">
    <source>
        <dbReference type="Proteomes" id="UP000501690"/>
    </source>
</evidence>
<feature type="region of interest" description="Disordered" evidence="1">
    <location>
        <begin position="66"/>
        <end position="90"/>
    </location>
</feature>
<evidence type="ECO:0000313" key="2">
    <source>
        <dbReference type="EMBL" id="QCE03321.1"/>
    </source>
</evidence>
<gene>
    <name evidence="2" type="ORF">DEO72_LG8g1345</name>
</gene>
<feature type="compositionally biased region" description="Basic and acidic residues" evidence="1">
    <location>
        <begin position="79"/>
        <end position="90"/>
    </location>
</feature>
<sequence length="90" mass="10047">MANQTFTSLLTNDKQFAALHLPPKAPTSNKNKSIVNEGGEILFQARNVLKTHENPSLMYLGTEHVLAPPNDDVEDLDRDSDSKLEAQMKR</sequence>